<sequence length="237" mass="25802">MQRERDDSEDDDIPLHHRRPFGAGLKRKRVEFVKATDPDAGNSVIGQSKAASSIGDLYASIVLGKSSPATPAKSESCNPAESTSTSTSVLPENKEEPPLCAVCLLPITTSMRQHEASLAHQVSVAHSHPPSALDRSRMGLRALESQGWDPDSRLGLGRDGEGMRFPIKPAVKEDTLGIGATLPDKREIKEKSKPLTTKERGALEDKERKRGERLQAEIYGRIDVEKYLRGNGGEDGL</sequence>
<accession>A0ABR0S7N1</accession>
<evidence type="ECO:0000256" key="1">
    <source>
        <dbReference type="SAM" id="MobiDB-lite"/>
    </source>
</evidence>
<dbReference type="InterPro" id="IPR000467">
    <property type="entry name" value="G_patch_dom"/>
</dbReference>
<organism evidence="3 4">
    <name type="scientific">Cladobotryum mycophilum</name>
    <dbReference type="NCBI Taxonomy" id="491253"/>
    <lineage>
        <taxon>Eukaryota</taxon>
        <taxon>Fungi</taxon>
        <taxon>Dikarya</taxon>
        <taxon>Ascomycota</taxon>
        <taxon>Pezizomycotina</taxon>
        <taxon>Sordariomycetes</taxon>
        <taxon>Hypocreomycetidae</taxon>
        <taxon>Hypocreales</taxon>
        <taxon>Hypocreaceae</taxon>
        <taxon>Cladobotryum</taxon>
    </lineage>
</organism>
<dbReference type="Proteomes" id="UP001338125">
    <property type="component" value="Unassembled WGS sequence"/>
</dbReference>
<dbReference type="PROSITE" id="PS50174">
    <property type="entry name" value="G_PATCH"/>
    <property type="match status" value="1"/>
</dbReference>
<feature type="region of interest" description="Disordered" evidence="1">
    <location>
        <begin position="182"/>
        <end position="212"/>
    </location>
</feature>
<evidence type="ECO:0000313" key="3">
    <source>
        <dbReference type="EMBL" id="KAK5988165.1"/>
    </source>
</evidence>
<dbReference type="EMBL" id="JAVFKD010000016">
    <property type="protein sequence ID" value="KAK5988165.1"/>
    <property type="molecule type" value="Genomic_DNA"/>
</dbReference>
<dbReference type="Pfam" id="PF01585">
    <property type="entry name" value="G-patch"/>
    <property type="match status" value="1"/>
</dbReference>
<keyword evidence="4" id="KW-1185">Reference proteome</keyword>
<evidence type="ECO:0000313" key="4">
    <source>
        <dbReference type="Proteomes" id="UP001338125"/>
    </source>
</evidence>
<feature type="region of interest" description="Disordered" evidence="1">
    <location>
        <begin position="68"/>
        <end position="95"/>
    </location>
</feature>
<reference evidence="3 4" key="1">
    <citation type="submission" date="2024-01" db="EMBL/GenBank/DDBJ databases">
        <title>Complete genome of Cladobotryum mycophilum ATHUM6906.</title>
        <authorList>
            <person name="Christinaki A.C."/>
            <person name="Myridakis A.I."/>
            <person name="Kouvelis V.N."/>
        </authorList>
    </citation>
    <scope>NUCLEOTIDE SEQUENCE [LARGE SCALE GENOMIC DNA]</scope>
    <source>
        <strain evidence="3 4">ATHUM6906</strain>
    </source>
</reference>
<feature type="region of interest" description="Disordered" evidence="1">
    <location>
        <begin position="1"/>
        <end position="21"/>
    </location>
</feature>
<feature type="compositionally biased region" description="Polar residues" evidence="1">
    <location>
        <begin position="68"/>
        <end position="90"/>
    </location>
</feature>
<feature type="domain" description="G-patch" evidence="2">
    <location>
        <begin position="135"/>
        <end position="183"/>
    </location>
</feature>
<evidence type="ECO:0000259" key="2">
    <source>
        <dbReference type="PROSITE" id="PS50174"/>
    </source>
</evidence>
<dbReference type="PANTHER" id="PTHR20923:SF1">
    <property type="entry name" value="G PATCH DOMAIN AND ANKYRIN REPEAT-CONTAINING PROTEIN 1"/>
    <property type="match status" value="1"/>
</dbReference>
<name>A0ABR0S7N1_9HYPO</name>
<comment type="caution">
    <text evidence="3">The sequence shown here is derived from an EMBL/GenBank/DDBJ whole genome shotgun (WGS) entry which is preliminary data.</text>
</comment>
<dbReference type="PANTHER" id="PTHR20923">
    <property type="entry name" value="BAT4 PROTEIN-RELATED"/>
    <property type="match status" value="1"/>
</dbReference>
<gene>
    <name evidence="3" type="ORF">PT974_12305</name>
</gene>
<dbReference type="InterPro" id="IPR039146">
    <property type="entry name" value="GPANK1"/>
</dbReference>
<feature type="compositionally biased region" description="Basic and acidic residues" evidence="1">
    <location>
        <begin position="183"/>
        <end position="212"/>
    </location>
</feature>
<proteinExistence type="predicted"/>
<protein>
    <recommendedName>
        <fullName evidence="2">G-patch domain-containing protein</fullName>
    </recommendedName>
</protein>